<dbReference type="GO" id="GO:0016887">
    <property type="term" value="F:ATP hydrolysis activity"/>
    <property type="evidence" value="ECO:0007669"/>
    <property type="project" value="InterPro"/>
</dbReference>
<organism evidence="2 3">
    <name type="scientific">Marinobacterium marinum</name>
    <dbReference type="NCBI Taxonomy" id="2756129"/>
    <lineage>
        <taxon>Bacteria</taxon>
        <taxon>Pseudomonadati</taxon>
        <taxon>Pseudomonadota</taxon>
        <taxon>Gammaproteobacteria</taxon>
        <taxon>Oceanospirillales</taxon>
        <taxon>Oceanospirillaceae</taxon>
        <taxon>Marinobacterium</taxon>
    </lineage>
</organism>
<keyword evidence="3" id="KW-1185">Reference proteome</keyword>
<accession>A0A7W1WVI1</accession>
<dbReference type="SUPFAM" id="SSF52540">
    <property type="entry name" value="P-loop containing nucleoside triphosphate hydrolases"/>
    <property type="match status" value="1"/>
</dbReference>
<feature type="domain" description="ATPase AAA-type core" evidence="1">
    <location>
        <begin position="24"/>
        <end position="318"/>
    </location>
</feature>
<evidence type="ECO:0000259" key="1">
    <source>
        <dbReference type="Pfam" id="PF13304"/>
    </source>
</evidence>
<dbReference type="Pfam" id="PF13304">
    <property type="entry name" value="AAA_21"/>
    <property type="match status" value="1"/>
</dbReference>
<protein>
    <submittedName>
        <fullName evidence="2">AAA family ATPase</fullName>
    </submittedName>
</protein>
<sequence>MFKELKLTNVGPAPSMELEFGKRLNLITGDNGLGKSFLLDIAWWSMTRKWPSEINPKLTVGKKVQPQRKGESSISFSFSGKVKEVSYESTYQRREEAWTGNAGRPANPGLVLYAMTDGSFAVWDPSRNYWQTRNGIDVQERRPAYVFAPDEVWHGLKAEDGTVLCNGLVQDWATWQKEKGAAFRHLVKVLKVLSPSDKEELQPGDLTRISLDEARDIPTIRMPYGQDVPVVHASSGIRRIIALAYFLVWAWEEHRKAADLLQEDPTHQVVFLIDEVESHLHPSWQRSIIPALLSVMEQLTRRPDVQLITATHSPLIMASVEPVFDPAQDAWFDLDLEQGEVKLRQRDFEPMGDASNWLTSEAFDLESSGSLANERLIKEASELLEKDTISKTEFQEMNTRLVRALNPADDFLFNWRYICKSKGLM</sequence>
<dbReference type="AlphaFoldDB" id="A0A7W1WVI1"/>
<gene>
    <name evidence="2" type="ORF">H1S06_00685</name>
</gene>
<dbReference type="PANTHER" id="PTHR43581">
    <property type="entry name" value="ATP/GTP PHOSPHATASE"/>
    <property type="match status" value="1"/>
</dbReference>
<evidence type="ECO:0000313" key="2">
    <source>
        <dbReference type="EMBL" id="MBA4500887.1"/>
    </source>
</evidence>
<proteinExistence type="predicted"/>
<dbReference type="PANTHER" id="PTHR43581:SF2">
    <property type="entry name" value="EXCINUCLEASE ATPASE SUBUNIT"/>
    <property type="match status" value="1"/>
</dbReference>
<dbReference type="Proteomes" id="UP000538931">
    <property type="component" value="Unassembled WGS sequence"/>
</dbReference>
<dbReference type="RefSeq" id="WP_181736359.1">
    <property type="nucleotide sequence ID" value="NZ_JACEMT010000029.1"/>
</dbReference>
<dbReference type="InterPro" id="IPR027417">
    <property type="entry name" value="P-loop_NTPase"/>
</dbReference>
<reference evidence="2 3" key="1">
    <citation type="submission" date="2020-07" db="EMBL/GenBank/DDBJ databases">
        <title>Bacterium isolated from marien macroalgae.</title>
        <authorList>
            <person name="Zhu K."/>
            <person name="Lu D."/>
            <person name="Du Z."/>
        </authorList>
    </citation>
    <scope>NUCLEOTIDE SEQUENCE [LARGE SCALE GENOMIC DNA]</scope>
    <source>
        <strain evidence="2 3">3-1745</strain>
    </source>
</reference>
<dbReference type="EMBL" id="JACEMT010000029">
    <property type="protein sequence ID" value="MBA4500887.1"/>
    <property type="molecule type" value="Genomic_DNA"/>
</dbReference>
<dbReference type="Gene3D" id="3.40.50.300">
    <property type="entry name" value="P-loop containing nucleotide triphosphate hydrolases"/>
    <property type="match status" value="2"/>
</dbReference>
<name>A0A7W1WVI1_9GAMM</name>
<dbReference type="InterPro" id="IPR051396">
    <property type="entry name" value="Bact_Antivir_Def_Nuclease"/>
</dbReference>
<dbReference type="InterPro" id="IPR003959">
    <property type="entry name" value="ATPase_AAA_core"/>
</dbReference>
<evidence type="ECO:0000313" key="3">
    <source>
        <dbReference type="Proteomes" id="UP000538931"/>
    </source>
</evidence>
<dbReference type="GO" id="GO:0005524">
    <property type="term" value="F:ATP binding"/>
    <property type="evidence" value="ECO:0007669"/>
    <property type="project" value="InterPro"/>
</dbReference>
<comment type="caution">
    <text evidence="2">The sequence shown here is derived from an EMBL/GenBank/DDBJ whole genome shotgun (WGS) entry which is preliminary data.</text>
</comment>